<evidence type="ECO:0000256" key="1">
    <source>
        <dbReference type="SAM" id="MobiDB-lite"/>
    </source>
</evidence>
<feature type="compositionally biased region" description="Low complexity" evidence="1">
    <location>
        <begin position="21"/>
        <end position="52"/>
    </location>
</feature>
<feature type="signal peptide" evidence="2">
    <location>
        <begin position="1"/>
        <end position="21"/>
    </location>
</feature>
<keyword evidence="2" id="KW-0732">Signal</keyword>
<dbReference type="InterPro" id="IPR028096">
    <property type="entry name" value="EfeO_Cupredoxin"/>
</dbReference>
<feature type="domain" description="EfeO-type cupredoxin-like" evidence="3">
    <location>
        <begin position="52"/>
        <end position="140"/>
    </location>
</feature>
<dbReference type="RefSeq" id="WP_041062420.1">
    <property type="nucleotide sequence ID" value="NZ_JXAL01000016.1"/>
</dbReference>
<gene>
    <name evidence="4" type="ORF">SD71_10380</name>
</gene>
<dbReference type="PROSITE" id="PS51257">
    <property type="entry name" value="PROKAR_LIPOPROTEIN"/>
    <property type="match status" value="1"/>
</dbReference>
<name>A0ABR5A579_9BACL</name>
<accession>A0ABR5A579</accession>
<dbReference type="Gene3D" id="2.60.40.420">
    <property type="entry name" value="Cupredoxins - blue copper proteins"/>
    <property type="match status" value="1"/>
</dbReference>
<evidence type="ECO:0000313" key="4">
    <source>
        <dbReference type="EMBL" id="KIL35808.1"/>
    </source>
</evidence>
<evidence type="ECO:0000313" key="5">
    <source>
        <dbReference type="Proteomes" id="UP000054526"/>
    </source>
</evidence>
<feature type="chain" id="PRO_5046855842" evidence="2">
    <location>
        <begin position="22"/>
        <end position="141"/>
    </location>
</feature>
<comment type="caution">
    <text evidence="4">The sequence shown here is derived from an EMBL/GenBank/DDBJ whole genome shotgun (WGS) entry which is preliminary data.</text>
</comment>
<feature type="region of interest" description="Disordered" evidence="1">
    <location>
        <begin position="21"/>
        <end position="55"/>
    </location>
</feature>
<organism evidence="4 5">
    <name type="scientific">Cohnella kolymensis</name>
    <dbReference type="NCBI Taxonomy" id="1590652"/>
    <lineage>
        <taxon>Bacteria</taxon>
        <taxon>Bacillati</taxon>
        <taxon>Bacillota</taxon>
        <taxon>Bacilli</taxon>
        <taxon>Bacillales</taxon>
        <taxon>Paenibacillaceae</taxon>
        <taxon>Cohnella</taxon>
    </lineage>
</organism>
<protein>
    <submittedName>
        <fullName evidence="4">Cytochrome C oxidase subunit II</fullName>
    </submittedName>
</protein>
<dbReference type="Proteomes" id="UP000054526">
    <property type="component" value="Unassembled WGS sequence"/>
</dbReference>
<sequence length="141" mass="14909">MKRITALVLFLSLLLSGCGGSNENSSNPTQGASEADSPSSSQPASQASPQPADNGVREIKVTASNFEFDQKEIRVKKGEKIKLTFESKEGAHGFSIPDLNIDLKEPGSVEFIADQAGEFPFACSVICGAGHSKMTGTFIVE</sequence>
<keyword evidence="5" id="KW-1185">Reference proteome</keyword>
<dbReference type="SUPFAM" id="SSF49503">
    <property type="entry name" value="Cupredoxins"/>
    <property type="match status" value="1"/>
</dbReference>
<dbReference type="EMBL" id="JXAL01000016">
    <property type="protein sequence ID" value="KIL35808.1"/>
    <property type="molecule type" value="Genomic_DNA"/>
</dbReference>
<dbReference type="Pfam" id="PF13473">
    <property type="entry name" value="Cupredoxin_1"/>
    <property type="match status" value="1"/>
</dbReference>
<evidence type="ECO:0000259" key="3">
    <source>
        <dbReference type="Pfam" id="PF13473"/>
    </source>
</evidence>
<evidence type="ECO:0000256" key="2">
    <source>
        <dbReference type="SAM" id="SignalP"/>
    </source>
</evidence>
<proteinExistence type="predicted"/>
<dbReference type="InterPro" id="IPR008972">
    <property type="entry name" value="Cupredoxin"/>
</dbReference>
<reference evidence="4 5" key="1">
    <citation type="submission" date="2014-12" db="EMBL/GenBank/DDBJ databases">
        <title>Draft genome sequence of Cohnella kolymensis strain B-2846.</title>
        <authorList>
            <person name="Karlyshev A.V."/>
            <person name="Kudryashova E.B."/>
        </authorList>
    </citation>
    <scope>NUCLEOTIDE SEQUENCE [LARGE SCALE GENOMIC DNA]</scope>
    <source>
        <strain evidence="4 5">VKM B-2846</strain>
    </source>
</reference>